<dbReference type="CDD" id="cd05269">
    <property type="entry name" value="TMR_SDR_a"/>
    <property type="match status" value="1"/>
</dbReference>
<name>A0A7H9BRL5_PARPN</name>
<dbReference type="AlphaFoldDB" id="A0A7H9BRL5"/>
<reference evidence="2 3" key="1">
    <citation type="submission" date="2020-07" db="EMBL/GenBank/DDBJ databases">
        <title>The complete genome of Paracoccus pantotrophus ACCC 10489.</title>
        <authorList>
            <person name="Si Y."/>
        </authorList>
    </citation>
    <scope>NUCLEOTIDE SEQUENCE [LARGE SCALE GENOMIC DNA]</scope>
    <source>
        <strain evidence="2 3">ACCC10489</strain>
    </source>
</reference>
<dbReference type="Gene3D" id="3.90.25.10">
    <property type="entry name" value="UDP-galactose 4-epimerase, domain 1"/>
    <property type="match status" value="1"/>
</dbReference>
<dbReference type="Proteomes" id="UP000509322">
    <property type="component" value="Chromosome 1"/>
</dbReference>
<gene>
    <name evidence="2" type="ORF">HYQ43_06920</name>
</gene>
<feature type="domain" description="NAD(P)-binding" evidence="1">
    <location>
        <begin position="7"/>
        <end position="153"/>
    </location>
</feature>
<sequence length="288" mass="29200">MTVAVTGATGQLGRLTIARLKSLLPAGGIVALARNPGKAADLGVETRAFDYDRPETLAAALPGVERLLLISSSELGKRAGQHRAVIEAAKAAGVGQIVYTSLLHADRSPLSLAEEHVATEAMLAESGIPHAVLRNGWYAENYTGAIPAALAHGALIGAAGEGRISAAARADYAEAAALVLAGEGHLGKAYELAGDEGWTLAGLAAELSAQSGRAIPYRDLSQADYAAALTGAGLPEGLAAAIASWDAGAAQGALFDDSRTLSRLIGRPTATLAEVVAEVVAEAVRDAL</sequence>
<evidence type="ECO:0000313" key="2">
    <source>
        <dbReference type="EMBL" id="QLH13974.1"/>
    </source>
</evidence>
<dbReference type="SUPFAM" id="SSF51735">
    <property type="entry name" value="NAD(P)-binding Rossmann-fold domains"/>
    <property type="match status" value="1"/>
</dbReference>
<protein>
    <submittedName>
        <fullName evidence="2">SDR family oxidoreductase</fullName>
    </submittedName>
</protein>
<dbReference type="Pfam" id="PF13460">
    <property type="entry name" value="NAD_binding_10"/>
    <property type="match status" value="1"/>
</dbReference>
<dbReference type="InterPro" id="IPR016040">
    <property type="entry name" value="NAD(P)-bd_dom"/>
</dbReference>
<evidence type="ECO:0000259" key="1">
    <source>
        <dbReference type="Pfam" id="PF13460"/>
    </source>
</evidence>
<proteinExistence type="predicted"/>
<dbReference type="PANTHER" id="PTHR47129">
    <property type="entry name" value="QUINONE OXIDOREDUCTASE 2"/>
    <property type="match status" value="1"/>
</dbReference>
<dbReference type="EMBL" id="CP058689">
    <property type="protein sequence ID" value="QLH13974.1"/>
    <property type="molecule type" value="Genomic_DNA"/>
</dbReference>
<dbReference type="Gene3D" id="3.40.50.720">
    <property type="entry name" value="NAD(P)-binding Rossmann-like Domain"/>
    <property type="match status" value="1"/>
</dbReference>
<evidence type="ECO:0000313" key="3">
    <source>
        <dbReference type="Proteomes" id="UP000509322"/>
    </source>
</evidence>
<dbReference type="RefSeq" id="WP_024843327.1">
    <property type="nucleotide sequence ID" value="NZ_CP038206.1"/>
</dbReference>
<dbReference type="InterPro" id="IPR036291">
    <property type="entry name" value="NAD(P)-bd_dom_sf"/>
</dbReference>
<dbReference type="InterPro" id="IPR052718">
    <property type="entry name" value="NmrA-type_oxidoreductase"/>
</dbReference>
<dbReference type="PANTHER" id="PTHR47129:SF1">
    <property type="entry name" value="NMRA-LIKE DOMAIN-CONTAINING PROTEIN"/>
    <property type="match status" value="1"/>
</dbReference>
<accession>A0A7H9BRL5</accession>
<organism evidence="2 3">
    <name type="scientific">Paracoccus pantotrophus</name>
    <name type="common">Thiosphaera pantotropha</name>
    <dbReference type="NCBI Taxonomy" id="82367"/>
    <lineage>
        <taxon>Bacteria</taxon>
        <taxon>Pseudomonadati</taxon>
        <taxon>Pseudomonadota</taxon>
        <taxon>Alphaproteobacteria</taxon>
        <taxon>Rhodobacterales</taxon>
        <taxon>Paracoccaceae</taxon>
        <taxon>Paracoccus</taxon>
    </lineage>
</organism>